<reference evidence="3" key="1">
    <citation type="journal article" date="2014" name="Int. J. Syst. Evol. Microbiol.">
        <title>Complete genome sequence of Corynebacterium casei LMG S-19264T (=DSM 44701T), isolated from a smear-ripened cheese.</title>
        <authorList>
            <consortium name="US DOE Joint Genome Institute (JGI-PGF)"/>
            <person name="Walter F."/>
            <person name="Albersmeier A."/>
            <person name="Kalinowski J."/>
            <person name="Ruckert C."/>
        </authorList>
    </citation>
    <scope>NUCLEOTIDE SEQUENCE</scope>
    <source>
        <strain evidence="3">CGMCC 1.12827</strain>
    </source>
</reference>
<reference evidence="3" key="2">
    <citation type="submission" date="2020-09" db="EMBL/GenBank/DDBJ databases">
        <authorList>
            <person name="Sun Q."/>
            <person name="Zhou Y."/>
        </authorList>
    </citation>
    <scope>NUCLEOTIDE SEQUENCE</scope>
    <source>
        <strain evidence="3">CGMCC 1.12827</strain>
    </source>
</reference>
<keyword evidence="4" id="KW-1185">Reference proteome</keyword>
<organism evidence="3 4">
    <name type="scientific">Gordonia jinhuaensis</name>
    <dbReference type="NCBI Taxonomy" id="1517702"/>
    <lineage>
        <taxon>Bacteria</taxon>
        <taxon>Bacillati</taxon>
        <taxon>Actinomycetota</taxon>
        <taxon>Actinomycetes</taxon>
        <taxon>Mycobacteriales</taxon>
        <taxon>Gordoniaceae</taxon>
        <taxon>Gordonia</taxon>
    </lineage>
</organism>
<evidence type="ECO:0000313" key="3">
    <source>
        <dbReference type="EMBL" id="GGB43596.1"/>
    </source>
</evidence>
<name>A0A916TGF9_9ACTN</name>
<dbReference type="Pfam" id="PF09656">
    <property type="entry name" value="PGPGW"/>
    <property type="match status" value="1"/>
</dbReference>
<dbReference type="EMBL" id="BMGC01000035">
    <property type="protein sequence ID" value="GGB43596.1"/>
    <property type="molecule type" value="Genomic_DNA"/>
</dbReference>
<feature type="transmembrane region" description="Helical" evidence="2">
    <location>
        <begin position="141"/>
        <end position="170"/>
    </location>
</feature>
<keyword evidence="2" id="KW-1133">Transmembrane helix</keyword>
<keyword evidence="2" id="KW-0472">Membrane</keyword>
<evidence type="ECO:0000256" key="1">
    <source>
        <dbReference type="SAM" id="MobiDB-lite"/>
    </source>
</evidence>
<accession>A0A916TGF9</accession>
<gene>
    <name evidence="3" type="ORF">GCM10011489_33880</name>
</gene>
<evidence type="ECO:0000256" key="2">
    <source>
        <dbReference type="SAM" id="Phobius"/>
    </source>
</evidence>
<sequence>MAGMAEESEESGVTDFDSSVASSERAGSDTSVDPNTSVNTDDDSQPGAFLPDRVREWREKIAQNPTIDLVYRIVVGVIGAVVLVVGIIMIPYPGPGWAVVFVGLGILASEFSWAHRLLLFARDKYDKFEEWYKRQHWSVQALFGIACVILVLLMLWALGVLNAVAGWFGVHEQWLASPLFG</sequence>
<evidence type="ECO:0000313" key="4">
    <source>
        <dbReference type="Proteomes" id="UP000621454"/>
    </source>
</evidence>
<proteinExistence type="predicted"/>
<feature type="transmembrane region" description="Helical" evidence="2">
    <location>
        <begin position="69"/>
        <end position="90"/>
    </location>
</feature>
<protein>
    <recommendedName>
        <fullName evidence="5">TIGR02611 family protein</fullName>
    </recommendedName>
</protein>
<dbReference type="NCBIfam" id="TIGR02611">
    <property type="entry name" value="TIGR02611 family protein"/>
    <property type="match status" value="1"/>
</dbReference>
<dbReference type="Proteomes" id="UP000621454">
    <property type="component" value="Unassembled WGS sequence"/>
</dbReference>
<dbReference type="InterPro" id="IPR013434">
    <property type="entry name" value="CHP02611"/>
</dbReference>
<dbReference type="AlphaFoldDB" id="A0A916TGF9"/>
<feature type="transmembrane region" description="Helical" evidence="2">
    <location>
        <begin position="96"/>
        <end position="120"/>
    </location>
</feature>
<feature type="compositionally biased region" description="Acidic residues" evidence="1">
    <location>
        <begin position="1"/>
        <end position="12"/>
    </location>
</feature>
<comment type="caution">
    <text evidence="3">The sequence shown here is derived from an EMBL/GenBank/DDBJ whole genome shotgun (WGS) entry which is preliminary data.</text>
</comment>
<evidence type="ECO:0008006" key="5">
    <source>
        <dbReference type="Google" id="ProtNLM"/>
    </source>
</evidence>
<keyword evidence="2" id="KW-0812">Transmembrane</keyword>
<dbReference type="InterPro" id="IPR019099">
    <property type="entry name" value="Uncharacterised_PGPGW_TM"/>
</dbReference>
<feature type="compositionally biased region" description="Polar residues" evidence="1">
    <location>
        <begin position="28"/>
        <end position="39"/>
    </location>
</feature>
<feature type="region of interest" description="Disordered" evidence="1">
    <location>
        <begin position="1"/>
        <end position="49"/>
    </location>
</feature>